<dbReference type="Gene3D" id="3.30.160.140">
    <property type="entry name" value="Shew3726-like"/>
    <property type="match status" value="1"/>
</dbReference>
<dbReference type="Proteomes" id="UP000867740">
    <property type="component" value="Unassembled WGS sequence"/>
</dbReference>
<evidence type="ECO:0000313" key="2">
    <source>
        <dbReference type="Proteomes" id="UP000867740"/>
    </source>
</evidence>
<dbReference type="SUPFAM" id="SSF160272">
    <property type="entry name" value="Shew3726-like"/>
    <property type="match status" value="1"/>
</dbReference>
<dbReference type="AlphaFoldDB" id="A0A9P3WD06"/>
<dbReference type="Pfam" id="PF07369">
    <property type="entry name" value="DUF1488"/>
    <property type="match status" value="1"/>
</dbReference>
<dbReference type="RefSeq" id="WP_047372892.1">
    <property type="nucleotide sequence ID" value="NZ_CABMNU010000005.1"/>
</dbReference>
<proteinExistence type="predicted"/>
<accession>A0A9P3WD06</accession>
<sequence>MNQSIQFPDREEWNDVQQAIFFPALVNGLQLTCIMRAEILADRFGGNSPALWLALFRENRWDLEDEAEQLIREQQEDELGYIWLS</sequence>
<gene>
    <name evidence="1" type="ORF">I8531_000829</name>
</gene>
<name>A0A9P3WD06_KLUIN</name>
<comment type="caution">
    <text evidence="1">The sequence shown here is derived from an EMBL/GenBank/DDBJ whole genome shotgun (WGS) entry which is preliminary data.</text>
</comment>
<reference evidence="1" key="1">
    <citation type="journal article" date="2018" name="Genome Biol.">
        <title>SKESA: strategic k-mer extension for scrupulous assemblies.</title>
        <authorList>
            <person name="Souvorov A."/>
            <person name="Agarwala R."/>
            <person name="Lipman D.J."/>
        </authorList>
    </citation>
    <scope>NUCLEOTIDE SEQUENCE</scope>
    <source>
        <strain evidence="1">CAVp300</strain>
    </source>
</reference>
<organism evidence="1 2">
    <name type="scientific">Kluyvera intermedia</name>
    <name type="common">Enterobacter intermedius</name>
    <dbReference type="NCBI Taxonomy" id="61648"/>
    <lineage>
        <taxon>Bacteria</taxon>
        <taxon>Pseudomonadati</taxon>
        <taxon>Pseudomonadota</taxon>
        <taxon>Gammaproteobacteria</taxon>
        <taxon>Enterobacterales</taxon>
        <taxon>Enterobacteriaceae</taxon>
        <taxon>Kluyvera</taxon>
    </lineage>
</organism>
<dbReference type="InterPro" id="IPR036692">
    <property type="entry name" value="Shew3726-like_sf"/>
</dbReference>
<reference evidence="1" key="2">
    <citation type="submission" date="2020-10" db="EMBL/GenBank/DDBJ databases">
        <authorList>
            <consortium name="NCBI Pathogen Detection Project"/>
        </authorList>
    </citation>
    <scope>NUCLEOTIDE SEQUENCE</scope>
    <source>
        <strain evidence="1">CAVp300</strain>
    </source>
</reference>
<dbReference type="EMBL" id="DACSUM010000005">
    <property type="protein sequence ID" value="HAT3580568.1"/>
    <property type="molecule type" value="Genomic_DNA"/>
</dbReference>
<dbReference type="InterPro" id="IPR009962">
    <property type="entry name" value="DUF1488"/>
</dbReference>
<evidence type="ECO:0000313" key="1">
    <source>
        <dbReference type="EMBL" id="HAT3580568.1"/>
    </source>
</evidence>
<protein>
    <submittedName>
        <fullName evidence="1">DUF1488 domain-containing protein</fullName>
    </submittedName>
</protein>